<dbReference type="AlphaFoldDB" id="A0A6I6L541"/>
<name>A0A6I6L541_9SPHN</name>
<accession>A0A6I6L541</accession>
<dbReference type="OrthoDB" id="6058962at2"/>
<dbReference type="EMBL" id="CP035733">
    <property type="protein sequence ID" value="QGY79301.1"/>
    <property type="molecule type" value="Genomic_DNA"/>
</dbReference>
<evidence type="ECO:0008006" key="4">
    <source>
        <dbReference type="Google" id="ProtNLM"/>
    </source>
</evidence>
<organism evidence="2 3">
    <name type="scientific">Sphingorhabdus lacus</name>
    <dbReference type="NCBI Taxonomy" id="392610"/>
    <lineage>
        <taxon>Bacteria</taxon>
        <taxon>Pseudomonadati</taxon>
        <taxon>Pseudomonadota</taxon>
        <taxon>Alphaproteobacteria</taxon>
        <taxon>Sphingomonadales</taxon>
        <taxon>Sphingomonadaceae</taxon>
        <taxon>Sphingorhabdus</taxon>
    </lineage>
</organism>
<evidence type="ECO:0000256" key="1">
    <source>
        <dbReference type="SAM" id="SignalP"/>
    </source>
</evidence>
<reference evidence="3" key="1">
    <citation type="submission" date="2019-01" db="EMBL/GenBank/DDBJ databases">
        <title>Sphingorhabdus lacus sp.nov., isolated from an oligotrophic freshwater lake.</title>
        <authorList>
            <person name="Park M."/>
        </authorList>
    </citation>
    <scope>NUCLEOTIDE SEQUENCE [LARGE SCALE GENOMIC DNA]</scope>
    <source>
        <strain evidence="3">IMCC1753</strain>
    </source>
</reference>
<gene>
    <name evidence="2" type="ORF">EUU25_00890</name>
</gene>
<proteinExistence type="predicted"/>
<keyword evidence="3" id="KW-1185">Reference proteome</keyword>
<dbReference type="RefSeq" id="WP_158897600.1">
    <property type="nucleotide sequence ID" value="NZ_CP035733.1"/>
</dbReference>
<evidence type="ECO:0000313" key="3">
    <source>
        <dbReference type="Proteomes" id="UP000428803"/>
    </source>
</evidence>
<keyword evidence="1" id="KW-0732">Signal</keyword>
<protein>
    <recommendedName>
        <fullName evidence="4">DUF4124 domain-containing protein</fullName>
    </recommendedName>
</protein>
<feature type="signal peptide" evidence="1">
    <location>
        <begin position="1"/>
        <end position="19"/>
    </location>
</feature>
<dbReference type="KEGG" id="slaa:EUU25_00890"/>
<sequence length="154" mass="17185">MRKICAIFVTLGFAASVNANGPAANFIEGRYYLAGDSNCRWYEIASPTRITCLDKDGEPNGHFRDALDDDQLRAFQNTPAGPSEEQLAYQRAYQAQQARELADQLRQTGDYFREIARTTQQAPVYTAPEAAPITQAEGETIICLRAGIYVRCRK</sequence>
<dbReference type="Proteomes" id="UP000428803">
    <property type="component" value="Chromosome"/>
</dbReference>
<evidence type="ECO:0000313" key="2">
    <source>
        <dbReference type="EMBL" id="QGY79301.1"/>
    </source>
</evidence>
<feature type="chain" id="PRO_5026109192" description="DUF4124 domain-containing protein" evidence="1">
    <location>
        <begin position="20"/>
        <end position="154"/>
    </location>
</feature>